<sequence length="1337" mass="147754">MPPETSRSTTPTKRTNMTANYLAEAIIKDTNRPKNLSPPQTPPRRRKDPPSSYPRSARLAAVVGSTTFFDDTHGYDRDSATDEDGDDHHDLTYSSKHIPRASLVDHMVMALDQYSIASSEPKHYEEDLLSYRRRGHTFSSSISSESDVRTIQAQSLQMSAPKIMRRSSARYTRDPAKLPSIFGEDEENTRVRVYEAQRAAPPSTVRKPRNRGDDYKKKSGGSASSVDLSQFKQVSGRLGPAGNRRSQSFDFGRHRHEVEHNEEAQDTAPHPVIYSGPKAQRTPASPPLLPTTLSRRDSMKSSKNIRSKSSNTLAASTVYENPLPPVPPTLTSTPSLNKLITTDEPQTASRPGLFKRFFGSSKSSVPGTPTAATTPQDSNTYFGAQPATNKLHKQTLKETAEDHDKENVRPPLQKKPSSFFRRRKKSTTSIAVPPLPLTLTSSITGSEITPGQPSPVSSLKAFMDPYLTDDKGFAGAELSQVESPMDIYSSQHNSARLSVPQKETFFTDNSSVEDGSNSAASDTDEPSKPMHSRTQPVALRTATAPAALPTTRPVLGPRSSSWHSEHLAIPPRSDSLSKNRQSRMISSTSPGPSKSVLSIHHRRTSGSETSEYRSAPSTPGVQNITSAKSNTSPHLHISHPSMNLDLNVVELDKAQDIYNNGEDDVDGRSAAVWLGETSSEHERVRKAYMQLFDWTGQTILQALRGLCKRLVLKAESQLIDRILDAFARRWCDCNPNHGFKSEDVVHTLCYSILLLNTDLHMADIVSKMTRSQFVKNVMSTIRTVVAEASESNQTARIDSGDLKGEAKLLVDAPYTGSRMGWEMQIELVLKDFYLSIQREPLPLLGSDCVPRYPPSASNNNLLSLSGLRRTPSVLSKAQSDSNRSRYGDSRSLGSKWNTKGRSRPRLTSTPGFGSSKNSLEDQSSAWSPSISSTWSKASLGKTLTSLSVDSFATSAGPGKGDFQSSIGFANALSQAIIREDQLETQTEDGTKSTPLLEDESLELEGAPWAKEGILKHKCHLDGVDKRSKDRNWNDCFAVIEKGWMRLFSFSVTAKSLRNRARSQKPSGVVGGGNWQDNAEEVWKFMLRHTIASSLPPPGYSKQRPFVWALSLPTGAVHLFSVGTPDIVKEFVSTANFWSARLSKEPMIGGVSSMEYGWSDNVIDRAVTGPEVRPSFTSSDAATARPSTQMSMRSSIDHGGNTRPRLPGDRVHVSDWTPPQQSLLASQLLEVDQLKALQLYVQNIEEDLQRHNELRGPMLLAFSSKHTNYSRAMTNWEKKSAYLLREIVKFKNYIDALQGAQQTKERIYRLRQEDDRQRQADDDSMALQQSSNMGASPS</sequence>
<dbReference type="InterPro" id="IPR035999">
    <property type="entry name" value="Sec7_dom_sf"/>
</dbReference>
<feature type="region of interest" description="Disordered" evidence="1">
    <location>
        <begin position="25"/>
        <end position="56"/>
    </location>
</feature>
<feature type="region of interest" description="Disordered" evidence="1">
    <location>
        <begin position="1311"/>
        <end position="1337"/>
    </location>
</feature>
<dbReference type="GO" id="GO:0032012">
    <property type="term" value="P:regulation of ARF protein signal transduction"/>
    <property type="evidence" value="ECO:0007669"/>
    <property type="project" value="InterPro"/>
</dbReference>
<evidence type="ECO:0000256" key="1">
    <source>
        <dbReference type="SAM" id="MobiDB-lite"/>
    </source>
</evidence>
<evidence type="ECO:0000259" key="2">
    <source>
        <dbReference type="PROSITE" id="PS50190"/>
    </source>
</evidence>
<dbReference type="EMBL" id="JAVRRJ010000008">
    <property type="protein sequence ID" value="KAK5082020.1"/>
    <property type="molecule type" value="Genomic_DNA"/>
</dbReference>
<feature type="region of interest" description="Disordered" evidence="1">
    <location>
        <begin position="507"/>
        <end position="636"/>
    </location>
</feature>
<dbReference type="Pfam" id="PF15410">
    <property type="entry name" value="PH_9"/>
    <property type="match status" value="1"/>
</dbReference>
<feature type="compositionally biased region" description="Polar residues" evidence="1">
    <location>
        <begin position="221"/>
        <end position="233"/>
    </location>
</feature>
<dbReference type="SUPFAM" id="SSF48425">
    <property type="entry name" value="Sec7 domain"/>
    <property type="match status" value="1"/>
</dbReference>
<evidence type="ECO:0000313" key="3">
    <source>
        <dbReference type="EMBL" id="KAK5082020.1"/>
    </source>
</evidence>
<feature type="region of interest" description="Disordered" evidence="1">
    <location>
        <begin position="1172"/>
        <end position="1204"/>
    </location>
</feature>
<dbReference type="Gene3D" id="2.30.29.30">
    <property type="entry name" value="Pleckstrin-homology domain (PH domain)/Phosphotyrosine-binding domain (PTB)"/>
    <property type="match status" value="1"/>
</dbReference>
<feature type="compositionally biased region" description="Polar residues" evidence="1">
    <location>
        <begin position="872"/>
        <end position="881"/>
    </location>
</feature>
<feature type="compositionally biased region" description="Polar residues" evidence="1">
    <location>
        <begin position="574"/>
        <end position="596"/>
    </location>
</feature>
<dbReference type="PANTHER" id="PTHR10663:SF373">
    <property type="entry name" value="PH AND SEC7 DOMAIN-CONTAINING PROTEIN C11E3.11C"/>
    <property type="match status" value="1"/>
</dbReference>
<feature type="compositionally biased region" description="Polar residues" evidence="1">
    <location>
        <begin position="1174"/>
        <end position="1193"/>
    </location>
</feature>
<feature type="compositionally biased region" description="Polar residues" evidence="1">
    <location>
        <begin position="507"/>
        <end position="521"/>
    </location>
</feature>
<dbReference type="Pfam" id="PF01369">
    <property type="entry name" value="Sec7"/>
    <property type="match status" value="1"/>
</dbReference>
<dbReference type="InterPro" id="IPR011993">
    <property type="entry name" value="PH-like_dom_sf"/>
</dbReference>
<feature type="compositionally biased region" description="Polar residues" evidence="1">
    <location>
        <begin position="360"/>
        <end position="388"/>
    </location>
</feature>
<feature type="compositionally biased region" description="Basic and acidic residues" evidence="1">
    <location>
        <begin position="1311"/>
        <end position="1320"/>
    </location>
</feature>
<dbReference type="SMART" id="SM00222">
    <property type="entry name" value="Sec7"/>
    <property type="match status" value="1"/>
</dbReference>
<reference evidence="3 4" key="1">
    <citation type="submission" date="2023-08" db="EMBL/GenBank/DDBJ databases">
        <title>Black Yeasts Isolated from many extreme environments.</title>
        <authorList>
            <person name="Coleine C."/>
            <person name="Stajich J.E."/>
            <person name="Selbmann L."/>
        </authorList>
    </citation>
    <scope>NUCLEOTIDE SEQUENCE [LARGE SCALE GENOMIC DNA]</scope>
    <source>
        <strain evidence="3 4">CCFEE 5910</strain>
    </source>
</reference>
<feature type="region of interest" description="Disordered" evidence="1">
    <location>
        <begin position="359"/>
        <end position="426"/>
    </location>
</feature>
<gene>
    <name evidence="3" type="ORF">LTR05_007162</name>
</gene>
<feature type="compositionally biased region" description="Polar residues" evidence="1">
    <location>
        <begin position="615"/>
        <end position="633"/>
    </location>
</feature>
<dbReference type="PANTHER" id="PTHR10663">
    <property type="entry name" value="GUANYL-NUCLEOTIDE EXCHANGE FACTOR"/>
    <property type="match status" value="1"/>
</dbReference>
<protein>
    <recommendedName>
        <fullName evidence="2">SEC7 domain-containing protein</fullName>
    </recommendedName>
</protein>
<name>A0AAN7SUK8_9EURO</name>
<proteinExistence type="predicted"/>
<comment type="caution">
    <text evidence="3">The sequence shown here is derived from an EMBL/GenBank/DDBJ whole genome shotgun (WGS) entry which is preliminary data.</text>
</comment>
<feature type="compositionally biased region" description="Low complexity" evidence="1">
    <location>
        <begin position="301"/>
        <end position="310"/>
    </location>
</feature>
<dbReference type="InterPro" id="IPR023394">
    <property type="entry name" value="Sec7_C_sf"/>
</dbReference>
<organism evidence="3 4">
    <name type="scientific">Lithohypha guttulata</name>
    <dbReference type="NCBI Taxonomy" id="1690604"/>
    <lineage>
        <taxon>Eukaryota</taxon>
        <taxon>Fungi</taxon>
        <taxon>Dikarya</taxon>
        <taxon>Ascomycota</taxon>
        <taxon>Pezizomycotina</taxon>
        <taxon>Eurotiomycetes</taxon>
        <taxon>Chaetothyriomycetidae</taxon>
        <taxon>Chaetothyriales</taxon>
        <taxon>Trichomeriaceae</taxon>
        <taxon>Lithohypha</taxon>
    </lineage>
</organism>
<feature type="region of interest" description="Disordered" evidence="1">
    <location>
        <begin position="159"/>
        <end position="313"/>
    </location>
</feature>
<evidence type="ECO:0000313" key="4">
    <source>
        <dbReference type="Proteomes" id="UP001309876"/>
    </source>
</evidence>
<feature type="compositionally biased region" description="Polar residues" evidence="1">
    <location>
        <begin position="905"/>
        <end position="922"/>
    </location>
</feature>
<dbReference type="GO" id="GO:0005085">
    <property type="term" value="F:guanyl-nucleotide exchange factor activity"/>
    <property type="evidence" value="ECO:0007669"/>
    <property type="project" value="InterPro"/>
</dbReference>
<feature type="region of interest" description="Disordered" evidence="1">
    <location>
        <begin position="872"/>
        <end position="926"/>
    </location>
</feature>
<dbReference type="InterPro" id="IPR000904">
    <property type="entry name" value="Sec7_dom"/>
</dbReference>
<keyword evidence="4" id="KW-1185">Reference proteome</keyword>
<feature type="domain" description="SEC7" evidence="2">
    <location>
        <begin position="620"/>
        <end position="784"/>
    </location>
</feature>
<feature type="compositionally biased region" description="Low complexity" evidence="1">
    <location>
        <begin position="536"/>
        <end position="555"/>
    </location>
</feature>
<accession>A0AAN7SUK8</accession>
<feature type="compositionally biased region" description="Polar residues" evidence="1">
    <location>
        <begin position="1325"/>
        <end position="1337"/>
    </location>
</feature>
<dbReference type="InterPro" id="IPR041681">
    <property type="entry name" value="PH_9"/>
</dbReference>
<dbReference type="Proteomes" id="UP001309876">
    <property type="component" value="Unassembled WGS sequence"/>
</dbReference>
<dbReference type="Gene3D" id="1.10.1000.11">
    <property type="entry name" value="Arf Nucleotide-binding Site Opener,domain 2"/>
    <property type="match status" value="1"/>
</dbReference>
<dbReference type="PROSITE" id="PS50190">
    <property type="entry name" value="SEC7"/>
    <property type="match status" value="1"/>
</dbReference>
<feature type="compositionally biased region" description="Basic and acidic residues" evidence="1">
    <location>
        <begin position="395"/>
        <end position="408"/>
    </location>
</feature>
<dbReference type="SUPFAM" id="SSF50729">
    <property type="entry name" value="PH domain-like"/>
    <property type="match status" value="1"/>
</dbReference>